<dbReference type="AlphaFoldDB" id="A0A1I7UEY3"/>
<dbReference type="Proteomes" id="UP000095282">
    <property type="component" value="Unplaced"/>
</dbReference>
<comment type="subcellular location">
    <subcellularLocation>
        <location evidence="1">Secreted</location>
    </subcellularLocation>
</comment>
<keyword evidence="7" id="KW-1185">Reference proteome</keyword>
<dbReference type="PROSITE" id="PS00262">
    <property type="entry name" value="INSULIN"/>
    <property type="match status" value="1"/>
</dbReference>
<dbReference type="Gene3D" id="1.10.100.10">
    <property type="entry name" value="Insulin-like"/>
    <property type="match status" value="1"/>
</dbReference>
<evidence type="ECO:0000256" key="6">
    <source>
        <dbReference type="SAM" id="SignalP"/>
    </source>
</evidence>
<evidence type="ECO:0000256" key="5">
    <source>
        <dbReference type="ARBA" id="ARBA00023157"/>
    </source>
</evidence>
<feature type="signal peptide" evidence="6">
    <location>
        <begin position="1"/>
        <end position="15"/>
    </location>
</feature>
<dbReference type="InterPro" id="IPR003235">
    <property type="entry name" value="Nem_insulin-like_b-type"/>
</dbReference>
<dbReference type="GO" id="GO:0005576">
    <property type="term" value="C:extracellular region"/>
    <property type="evidence" value="ECO:0007669"/>
    <property type="project" value="UniProtKB-SubCell"/>
</dbReference>
<dbReference type="WBParaSite" id="Csp11.Scaffold629.g8634.t1">
    <property type="protein sequence ID" value="Csp11.Scaffold629.g8634.t1"/>
    <property type="gene ID" value="Csp11.Scaffold629.g8634"/>
</dbReference>
<proteinExistence type="inferred from homology"/>
<evidence type="ECO:0000313" key="8">
    <source>
        <dbReference type="WBParaSite" id="Csp11.Scaffold629.g8634.t1"/>
    </source>
</evidence>
<feature type="chain" id="PRO_5012746228" evidence="6">
    <location>
        <begin position="16"/>
        <end position="95"/>
    </location>
</feature>
<dbReference type="InterPro" id="IPR022353">
    <property type="entry name" value="Insulin_CS"/>
</dbReference>
<dbReference type="Pfam" id="PF03488">
    <property type="entry name" value="Ins_beta"/>
    <property type="match status" value="1"/>
</dbReference>
<protein>
    <submittedName>
        <fullName evidence="8">IlGF domain-containing protein</fullName>
    </submittedName>
</protein>
<dbReference type="SUPFAM" id="SSF56994">
    <property type="entry name" value="Insulin-like"/>
    <property type="match status" value="1"/>
</dbReference>
<comment type="similarity">
    <text evidence="2">Belongs to the insulin family.</text>
</comment>
<name>A0A1I7UEY3_9PELO</name>
<keyword evidence="5" id="KW-1015">Disulfide bond</keyword>
<accession>A0A1I7UEY3</accession>
<reference evidence="8" key="1">
    <citation type="submission" date="2016-11" db="UniProtKB">
        <authorList>
            <consortium name="WormBaseParasite"/>
        </authorList>
    </citation>
    <scope>IDENTIFICATION</scope>
</reference>
<evidence type="ECO:0000256" key="2">
    <source>
        <dbReference type="ARBA" id="ARBA00009034"/>
    </source>
</evidence>
<evidence type="ECO:0000313" key="7">
    <source>
        <dbReference type="Proteomes" id="UP000095282"/>
    </source>
</evidence>
<evidence type="ECO:0000256" key="1">
    <source>
        <dbReference type="ARBA" id="ARBA00004613"/>
    </source>
</evidence>
<evidence type="ECO:0000256" key="3">
    <source>
        <dbReference type="ARBA" id="ARBA00022525"/>
    </source>
</evidence>
<keyword evidence="3" id="KW-0964">Secreted</keyword>
<organism evidence="7 8">
    <name type="scientific">Caenorhabditis tropicalis</name>
    <dbReference type="NCBI Taxonomy" id="1561998"/>
    <lineage>
        <taxon>Eukaryota</taxon>
        <taxon>Metazoa</taxon>
        <taxon>Ecdysozoa</taxon>
        <taxon>Nematoda</taxon>
        <taxon>Chromadorea</taxon>
        <taxon>Rhabditida</taxon>
        <taxon>Rhabditina</taxon>
        <taxon>Rhabditomorpha</taxon>
        <taxon>Rhabditoidea</taxon>
        <taxon>Rhabditidae</taxon>
        <taxon>Peloderinae</taxon>
        <taxon>Caenorhabditis</taxon>
    </lineage>
</organism>
<evidence type="ECO:0000256" key="4">
    <source>
        <dbReference type="ARBA" id="ARBA00022729"/>
    </source>
</evidence>
<sequence length="95" mass="11257">MKLFFFFSLLIVAHSISVYQYLGDESEERFLEELEEEITRGFLQTLYERSREFFAPREHWMISKPSGSDVDLSTHCCANKCNYQDIRQACCPDKM</sequence>
<keyword evidence="4 6" id="KW-0732">Signal</keyword>
<dbReference type="InterPro" id="IPR036438">
    <property type="entry name" value="Insulin-like_sf"/>
</dbReference>
<dbReference type="GO" id="GO:0005179">
    <property type="term" value="F:hormone activity"/>
    <property type="evidence" value="ECO:0007669"/>
    <property type="project" value="InterPro"/>
</dbReference>